<dbReference type="RefSeq" id="WP_023051282.1">
    <property type="nucleotide sequence ID" value="NZ_CP173062.2"/>
</dbReference>
<reference evidence="14 15" key="1">
    <citation type="submission" date="2013-08" db="EMBL/GenBank/DDBJ databases">
        <authorList>
            <person name="Weinstock G."/>
            <person name="Sodergren E."/>
            <person name="Wylie T."/>
            <person name="Fulton L."/>
            <person name="Fulton R."/>
            <person name="Fronick C."/>
            <person name="O'Laughlin M."/>
            <person name="Godfrey J."/>
            <person name="Miner T."/>
            <person name="Herter B."/>
            <person name="Appelbaum E."/>
            <person name="Cordes M."/>
            <person name="Lek S."/>
            <person name="Wollam A."/>
            <person name="Pepin K.H."/>
            <person name="Palsikar V.B."/>
            <person name="Mitreva M."/>
            <person name="Wilson R.K."/>
        </authorList>
    </citation>
    <scope>NUCLEOTIDE SEQUENCE [LARGE SCALE GENOMIC DNA]</scope>
    <source>
        <strain evidence="14 15">ATCC BAA-474</strain>
    </source>
</reference>
<feature type="transmembrane region" description="Helical" evidence="13">
    <location>
        <begin position="410"/>
        <end position="434"/>
    </location>
</feature>
<evidence type="ECO:0000256" key="2">
    <source>
        <dbReference type="ARBA" id="ARBA00004651"/>
    </source>
</evidence>
<keyword evidence="10 13" id="KW-1133">Transmembrane helix</keyword>
<keyword evidence="15" id="KW-1185">Reference proteome</keyword>
<feature type="transmembrane region" description="Helical" evidence="13">
    <location>
        <begin position="127"/>
        <end position="145"/>
    </location>
</feature>
<dbReference type="EMBL" id="AXZF01000067">
    <property type="protein sequence ID" value="ERT68357.1"/>
    <property type="molecule type" value="Genomic_DNA"/>
</dbReference>
<dbReference type="eggNOG" id="COG0531">
    <property type="taxonomic scope" value="Bacteria"/>
</dbReference>
<dbReference type="InterPro" id="IPR050367">
    <property type="entry name" value="APC_superfamily"/>
</dbReference>
<evidence type="ECO:0000256" key="13">
    <source>
        <dbReference type="SAM" id="Phobius"/>
    </source>
</evidence>
<feature type="transmembrane region" description="Helical" evidence="13">
    <location>
        <begin position="12"/>
        <end position="29"/>
    </location>
</feature>
<gene>
    <name evidence="14" type="ORF">HMPREF0202_01746</name>
</gene>
<dbReference type="Proteomes" id="UP000017081">
    <property type="component" value="Unassembled WGS sequence"/>
</dbReference>
<accession>U7V9G7</accession>
<feature type="transmembrane region" description="Helical" evidence="13">
    <location>
        <begin position="86"/>
        <end position="107"/>
    </location>
</feature>
<keyword evidence="6" id="KW-0050">Antiport</keyword>
<evidence type="ECO:0000256" key="6">
    <source>
        <dbReference type="ARBA" id="ARBA00022449"/>
    </source>
</evidence>
<comment type="caution">
    <text evidence="14">The sequence shown here is derived from an EMBL/GenBank/DDBJ whole genome shotgun (WGS) entry which is preliminary data.</text>
</comment>
<evidence type="ECO:0000313" key="14">
    <source>
        <dbReference type="EMBL" id="ERT68357.1"/>
    </source>
</evidence>
<comment type="catalytic activity">
    <reaction evidence="1">
        <text>4-aminobutanoate(in) + L-glutamate(out) = 4-aminobutanoate(out) + L-glutamate(in)</text>
        <dbReference type="Rhea" id="RHEA:28919"/>
        <dbReference type="ChEBI" id="CHEBI:29985"/>
        <dbReference type="ChEBI" id="CHEBI:59888"/>
    </reaction>
</comment>
<evidence type="ECO:0000256" key="8">
    <source>
        <dbReference type="ARBA" id="ARBA00022692"/>
    </source>
</evidence>
<keyword evidence="5" id="KW-0813">Transport</keyword>
<dbReference type="InterPro" id="IPR002293">
    <property type="entry name" value="AA/rel_permease1"/>
</dbReference>
<evidence type="ECO:0000256" key="10">
    <source>
        <dbReference type="ARBA" id="ARBA00022989"/>
    </source>
</evidence>
<feature type="transmembrane region" description="Helical" evidence="13">
    <location>
        <begin position="338"/>
        <end position="360"/>
    </location>
</feature>
<dbReference type="HOGENOM" id="CLU_020854_4_0_0"/>
<dbReference type="Gene3D" id="1.20.1740.10">
    <property type="entry name" value="Amino acid/polyamine transporter I"/>
    <property type="match status" value="1"/>
</dbReference>
<keyword evidence="7" id="KW-1003">Cell membrane</keyword>
<dbReference type="InterPro" id="IPR004759">
    <property type="entry name" value="Glu_antiport"/>
</dbReference>
<dbReference type="PATRIC" id="fig|1319815.3.peg.1685"/>
<evidence type="ECO:0000313" key="15">
    <source>
        <dbReference type="Proteomes" id="UP000017081"/>
    </source>
</evidence>
<evidence type="ECO:0000256" key="12">
    <source>
        <dbReference type="SAM" id="MobiDB-lite"/>
    </source>
</evidence>
<dbReference type="AlphaFoldDB" id="U7V9G7"/>
<feature type="transmembrane region" description="Helical" evidence="13">
    <location>
        <begin position="157"/>
        <end position="180"/>
    </location>
</feature>
<keyword evidence="9" id="KW-0029">Amino-acid transport</keyword>
<dbReference type="NCBIfam" id="TIGR00910">
    <property type="entry name" value="2A0307_GadC"/>
    <property type="match status" value="1"/>
</dbReference>
<feature type="transmembrane region" description="Helical" evidence="13">
    <location>
        <begin position="366"/>
        <end position="389"/>
    </location>
</feature>
<evidence type="ECO:0000256" key="9">
    <source>
        <dbReference type="ARBA" id="ARBA00022970"/>
    </source>
</evidence>
<dbReference type="GO" id="GO:0005886">
    <property type="term" value="C:plasma membrane"/>
    <property type="evidence" value="ECO:0007669"/>
    <property type="project" value="UniProtKB-SubCell"/>
</dbReference>
<dbReference type="PANTHER" id="PTHR42770">
    <property type="entry name" value="AMINO ACID TRANSPORTER-RELATED"/>
    <property type="match status" value="1"/>
</dbReference>
<dbReference type="PANTHER" id="PTHR42770:SF15">
    <property type="entry name" value="GLUTAMATE_GAMMA-AMINOBUTYRATE ANTIPORTER-RELATED"/>
    <property type="match status" value="1"/>
</dbReference>
<comment type="similarity">
    <text evidence="3">Belongs to the amino acid-polyamine-organocation (APC) superfamily. Glutamate:GABA antiporter (GGA) (TC 2.A.3.7) family.</text>
</comment>
<evidence type="ECO:0000256" key="7">
    <source>
        <dbReference type="ARBA" id="ARBA00022475"/>
    </source>
</evidence>
<organism evidence="14 15">
    <name type="scientific">Cetobacterium somerae ATCC BAA-474</name>
    <dbReference type="NCBI Taxonomy" id="1319815"/>
    <lineage>
        <taxon>Bacteria</taxon>
        <taxon>Fusobacteriati</taxon>
        <taxon>Fusobacteriota</taxon>
        <taxon>Fusobacteriia</taxon>
        <taxon>Fusobacteriales</taxon>
        <taxon>Fusobacteriaceae</taxon>
        <taxon>Cetobacterium</taxon>
    </lineage>
</organism>
<keyword evidence="11 13" id="KW-0472">Membrane</keyword>
<evidence type="ECO:0000256" key="11">
    <source>
        <dbReference type="ARBA" id="ARBA00023136"/>
    </source>
</evidence>
<dbReference type="STRING" id="1319815.HMPREF0202_01746"/>
<dbReference type="PIRSF" id="PIRSF006060">
    <property type="entry name" value="AA_transporter"/>
    <property type="match status" value="1"/>
</dbReference>
<evidence type="ECO:0000256" key="4">
    <source>
        <dbReference type="ARBA" id="ARBA00018235"/>
    </source>
</evidence>
<keyword evidence="8 13" id="KW-0812">Transmembrane</keyword>
<feature type="transmembrane region" description="Helical" evidence="13">
    <location>
        <begin position="446"/>
        <end position="465"/>
    </location>
</feature>
<evidence type="ECO:0000256" key="3">
    <source>
        <dbReference type="ARBA" id="ARBA00010503"/>
    </source>
</evidence>
<evidence type="ECO:0000256" key="5">
    <source>
        <dbReference type="ARBA" id="ARBA00022448"/>
    </source>
</evidence>
<evidence type="ECO:0000256" key="1">
    <source>
        <dbReference type="ARBA" id="ARBA00001341"/>
    </source>
</evidence>
<proteinExistence type="inferred from homology"/>
<dbReference type="GO" id="GO:0015297">
    <property type="term" value="F:antiporter activity"/>
    <property type="evidence" value="ECO:0007669"/>
    <property type="project" value="UniProtKB-KW"/>
</dbReference>
<sequence>MATNTSTTNKQLTLFGFFTITASMVMAVYEYPSFATSGFSLLFFLLFGGLFWFIPVALCAAEMATIPGWETGGVFTWVSESLGERWGFAAIFYQFFEITVGYIPMLYFINGSLSYLFDWPGLNVNPHLKLVSILIVFWILTFSQLGGTKYTAKIARIGFIFGIVIPAIILIGLAGAYVVAGNPVHMEVSWNSFFPDFTNVNSLVILVSFILSYMGVEASASHANEMANPKKQYPIAVFMLVIIAIVISSAGGLSIATVIPVNEINLSAGVNQTFATLINHYGSHLDWIVRIIAAFIGLGVLAEVSAWIVGPSRAMYVAAQKGILPPVFKKVNKNDVPVPLVMFQGVIVTIWAIVLTLGGGGNNMSFMTAMSLTVVIYLMTYFLLFIGYLTLVLKRKTTDAQAGYQIPGGVVFKCIVGAVGFLTSLFAFIISFFPPDNIPGGNTGEYETILTIGFVVVLVLPFIIYEFRDKKNAVAIDPTRITTENAPEHHFFGHPKARGEFHITPHPDDVMQQDEDPKKEIETKPESNEEKEQK</sequence>
<name>U7V9G7_9FUSO</name>
<feature type="transmembrane region" description="Helical" evidence="13">
    <location>
        <begin position="41"/>
        <end position="65"/>
    </location>
</feature>
<comment type="subcellular location">
    <subcellularLocation>
        <location evidence="2">Cell membrane</location>
        <topology evidence="2">Multi-pass membrane protein</topology>
    </subcellularLocation>
</comment>
<dbReference type="Pfam" id="PF13520">
    <property type="entry name" value="AA_permease_2"/>
    <property type="match status" value="1"/>
</dbReference>
<dbReference type="GO" id="GO:0006865">
    <property type="term" value="P:amino acid transport"/>
    <property type="evidence" value="ECO:0007669"/>
    <property type="project" value="UniProtKB-KW"/>
</dbReference>
<feature type="transmembrane region" description="Helical" evidence="13">
    <location>
        <begin position="287"/>
        <end position="309"/>
    </location>
</feature>
<feature type="transmembrane region" description="Helical" evidence="13">
    <location>
        <begin position="200"/>
        <end position="216"/>
    </location>
</feature>
<feature type="transmembrane region" description="Helical" evidence="13">
    <location>
        <begin position="237"/>
        <end position="259"/>
    </location>
</feature>
<protein>
    <recommendedName>
        <fullName evidence="4">Glutamate/gamma-aminobutyrate antiporter</fullName>
    </recommendedName>
</protein>
<feature type="region of interest" description="Disordered" evidence="12">
    <location>
        <begin position="502"/>
        <end position="534"/>
    </location>
</feature>